<name>C7N5X9_SLAHD</name>
<dbReference type="KEGG" id="shi:Shel_12870"/>
<gene>
    <name evidence="1" type="ordered locus">Shel_12870</name>
</gene>
<dbReference type="AlphaFoldDB" id="C7N5X9"/>
<evidence type="ECO:0000313" key="1">
    <source>
        <dbReference type="EMBL" id="ACV22314.1"/>
    </source>
</evidence>
<dbReference type="STRING" id="471855.Shel_12870"/>
<evidence type="ECO:0000313" key="2">
    <source>
        <dbReference type="Proteomes" id="UP000002026"/>
    </source>
</evidence>
<reference evidence="1 2" key="1">
    <citation type="journal article" date="2009" name="Stand. Genomic Sci.">
        <title>Complete genome sequence of Slackia heliotrinireducens type strain (RHS 1).</title>
        <authorList>
            <person name="Pukall R."/>
            <person name="Lapidus A."/>
            <person name="Nolan M."/>
            <person name="Copeland A."/>
            <person name="Glavina Del Rio T."/>
            <person name="Lucas S."/>
            <person name="Chen F."/>
            <person name="Tice H."/>
            <person name="Cheng J.F."/>
            <person name="Chertkov O."/>
            <person name="Bruce D."/>
            <person name="Goodwin L."/>
            <person name="Kuske C."/>
            <person name="Brettin T."/>
            <person name="Detter J.C."/>
            <person name="Han C."/>
            <person name="Pitluck S."/>
            <person name="Pati A."/>
            <person name="Mavrommatis K."/>
            <person name="Ivanova N."/>
            <person name="Ovchinnikova G."/>
            <person name="Chen A."/>
            <person name="Palaniappan K."/>
            <person name="Schneider S."/>
            <person name="Rohde M."/>
            <person name="Chain P."/>
            <person name="D'haeseleer P."/>
            <person name="Goker M."/>
            <person name="Bristow J."/>
            <person name="Eisen J.A."/>
            <person name="Markowitz V."/>
            <person name="Kyrpides N.C."/>
            <person name="Klenk H.P."/>
            <person name="Hugenholtz P."/>
        </authorList>
    </citation>
    <scope>NUCLEOTIDE SEQUENCE [LARGE SCALE GENOMIC DNA]</scope>
    <source>
        <strain evidence="2">ATCC 29202 / DSM 20476 / NCTC 11029 / RHS 1</strain>
    </source>
</reference>
<dbReference type="InterPro" id="IPR027417">
    <property type="entry name" value="P-loop_NTPase"/>
</dbReference>
<dbReference type="SUPFAM" id="SSF52540">
    <property type="entry name" value="P-loop containing nucleoside triphosphate hydrolases"/>
    <property type="match status" value="1"/>
</dbReference>
<protein>
    <submittedName>
        <fullName evidence="1">Uncharacterized protein</fullName>
    </submittedName>
</protein>
<keyword evidence="2" id="KW-1185">Reference proteome</keyword>
<accession>C7N5X9</accession>
<sequence>MFDTTNEDSHSAHEFNHANEAHKAQDSGDIRLAVHLYLAAFEEASADGGEPDQSDIDNLRTALELAFDQKERSLAEHIYDRLEPYMTDEELGTYEVRLQNLALDKLSEYGISRTELENVADMISDEIGASVKLRSVTPIAHIEAEAEVIDDDEPEDDEETPQLEDVVPSIEDFMKNPQQAMERIAGAIMGAAQGDDQQAAKAPEKNARKNNVFDFSSLVGFDAAIEAAHGVGLCVGNDPAYTELIKELKAKHGVDGLSGAGSFIVRTSSRDDASHFMDAVVGELGYPAMRVSMVDAGAGVPVLQVNVSSDRHPRFSQGRFQFDTPSTLVLDDVDLWAPQLLEMCLASEVEDQQVAASIRQARESICMLKGAVENPGITVVASVGSDMPDSQALNELLYPMRIVDIYMPTDQERRDIWDQLADRHPSMRCLNRQKLTELSRNLSRCELQLVARDSLEDAYRAGLRAHRYVPVTPDIVFERLASMQPLDSEEFSSLKEAVVQEFRAGIEDLEKELSLLEPGEGTDAPSAQ</sequence>
<dbReference type="HOGENOM" id="CLU_529698_0_0_11"/>
<dbReference type="eggNOG" id="COG0464">
    <property type="taxonomic scope" value="Bacteria"/>
</dbReference>
<dbReference type="Proteomes" id="UP000002026">
    <property type="component" value="Chromosome"/>
</dbReference>
<proteinExistence type="predicted"/>
<organism evidence="1 2">
    <name type="scientific">Slackia heliotrinireducens (strain ATCC 29202 / DSM 20476 / NCTC 11029 / RHS 1)</name>
    <name type="common">Peptococcus heliotrinreducens</name>
    <dbReference type="NCBI Taxonomy" id="471855"/>
    <lineage>
        <taxon>Bacteria</taxon>
        <taxon>Bacillati</taxon>
        <taxon>Actinomycetota</taxon>
        <taxon>Coriobacteriia</taxon>
        <taxon>Eggerthellales</taxon>
        <taxon>Eggerthellaceae</taxon>
        <taxon>Slackia</taxon>
    </lineage>
</organism>
<dbReference type="RefSeq" id="WP_012798417.1">
    <property type="nucleotide sequence ID" value="NC_013165.1"/>
</dbReference>
<dbReference type="EMBL" id="CP001684">
    <property type="protein sequence ID" value="ACV22314.1"/>
    <property type="molecule type" value="Genomic_DNA"/>
</dbReference>